<comment type="caution">
    <text evidence="2">The sequence shown here is derived from an EMBL/GenBank/DDBJ whole genome shotgun (WGS) entry which is preliminary data.</text>
</comment>
<dbReference type="Gene3D" id="3.10.450.50">
    <property type="match status" value="1"/>
</dbReference>
<accession>A0AAP5EDF7</accession>
<dbReference type="InterPro" id="IPR027843">
    <property type="entry name" value="DUF4440"/>
</dbReference>
<organism evidence="2 3">
    <name type="scientific">Stenotrophomonas rhizophila</name>
    <dbReference type="NCBI Taxonomy" id="216778"/>
    <lineage>
        <taxon>Bacteria</taxon>
        <taxon>Pseudomonadati</taxon>
        <taxon>Pseudomonadota</taxon>
        <taxon>Gammaproteobacteria</taxon>
        <taxon>Lysobacterales</taxon>
        <taxon>Lysobacteraceae</taxon>
        <taxon>Stenotrophomonas</taxon>
    </lineage>
</organism>
<evidence type="ECO:0000313" key="2">
    <source>
        <dbReference type="EMBL" id="MDQ1108571.1"/>
    </source>
</evidence>
<evidence type="ECO:0000259" key="1">
    <source>
        <dbReference type="Pfam" id="PF14534"/>
    </source>
</evidence>
<proteinExistence type="predicted"/>
<dbReference type="AlphaFoldDB" id="A0AAP5EDF7"/>
<reference evidence="2" key="1">
    <citation type="submission" date="2023-07" db="EMBL/GenBank/DDBJ databases">
        <title>Functional and genomic diversity of the sorghum phyllosphere microbiome.</title>
        <authorList>
            <person name="Shade A."/>
        </authorList>
    </citation>
    <scope>NUCLEOTIDE SEQUENCE</scope>
    <source>
        <strain evidence="2">SORGH_AS_0457</strain>
    </source>
</reference>
<dbReference type="SUPFAM" id="SSF54427">
    <property type="entry name" value="NTF2-like"/>
    <property type="match status" value="1"/>
</dbReference>
<gene>
    <name evidence="2" type="ORF">QE424_001730</name>
</gene>
<dbReference type="Proteomes" id="UP001226084">
    <property type="component" value="Unassembled WGS sequence"/>
</dbReference>
<feature type="domain" description="DUF4440" evidence="1">
    <location>
        <begin position="5"/>
        <end position="111"/>
    </location>
</feature>
<dbReference type="RefSeq" id="WP_093536506.1">
    <property type="nucleotide sequence ID" value="NZ_CP118898.1"/>
</dbReference>
<sequence>MDTEIRQHEEALRIAMLTSDVEALESLIADDLIFVGPSGDVFHKQDDLSLHRSGRQKLTLAEWRSVEISAQGQAAVTSVTAELAGTFDGAAFAGHFRYCRFWVKTASGWQVLGGSVIALPSA</sequence>
<dbReference type="EMBL" id="JAUTAS010000001">
    <property type="protein sequence ID" value="MDQ1108571.1"/>
    <property type="molecule type" value="Genomic_DNA"/>
</dbReference>
<name>A0AAP5EDF7_9GAMM</name>
<protein>
    <submittedName>
        <fullName evidence="2">Ketosteroid isomerase-like protein</fullName>
    </submittedName>
</protein>
<dbReference type="GO" id="GO:0016853">
    <property type="term" value="F:isomerase activity"/>
    <property type="evidence" value="ECO:0007669"/>
    <property type="project" value="UniProtKB-KW"/>
</dbReference>
<dbReference type="Pfam" id="PF14534">
    <property type="entry name" value="DUF4440"/>
    <property type="match status" value="1"/>
</dbReference>
<keyword evidence="2" id="KW-0413">Isomerase</keyword>
<evidence type="ECO:0000313" key="3">
    <source>
        <dbReference type="Proteomes" id="UP001226084"/>
    </source>
</evidence>
<dbReference type="InterPro" id="IPR032710">
    <property type="entry name" value="NTF2-like_dom_sf"/>
</dbReference>